<dbReference type="InterPro" id="IPR036097">
    <property type="entry name" value="HisK_dim/P_sf"/>
</dbReference>
<dbReference type="InterPro" id="IPR050351">
    <property type="entry name" value="BphY/WalK/GraS-like"/>
</dbReference>
<dbReference type="SUPFAM" id="SSF47384">
    <property type="entry name" value="Homodimeric domain of signal transducing histidine kinase"/>
    <property type="match status" value="1"/>
</dbReference>
<evidence type="ECO:0000313" key="15">
    <source>
        <dbReference type="Proteomes" id="UP000006512"/>
    </source>
</evidence>
<dbReference type="RefSeq" id="WP_006271529.1">
    <property type="nucleotide sequence ID" value="NZ_GL883077.1"/>
</dbReference>
<gene>
    <name evidence="14" type="ORF">ABI_07900</name>
</gene>
<organism evidence="14 15">
    <name type="scientific">Asticcacaulis biprosthecium C19</name>
    <dbReference type="NCBI Taxonomy" id="715226"/>
    <lineage>
        <taxon>Bacteria</taxon>
        <taxon>Pseudomonadati</taxon>
        <taxon>Pseudomonadota</taxon>
        <taxon>Alphaproteobacteria</taxon>
        <taxon>Caulobacterales</taxon>
        <taxon>Caulobacteraceae</taxon>
        <taxon>Asticcacaulis</taxon>
    </lineage>
</organism>
<dbReference type="AlphaFoldDB" id="F4QLT5"/>
<evidence type="ECO:0000256" key="12">
    <source>
        <dbReference type="SAM" id="Phobius"/>
    </source>
</evidence>
<dbReference type="Proteomes" id="UP000006512">
    <property type="component" value="Unassembled WGS sequence"/>
</dbReference>
<dbReference type="InterPro" id="IPR003594">
    <property type="entry name" value="HATPase_dom"/>
</dbReference>
<dbReference type="CDD" id="cd00075">
    <property type="entry name" value="HATPase"/>
    <property type="match status" value="1"/>
</dbReference>
<reference evidence="15" key="1">
    <citation type="submission" date="2011-03" db="EMBL/GenBank/DDBJ databases">
        <title>Draft genome sequence of Brevundimonas diminuta.</title>
        <authorList>
            <person name="Brown P.J.B."/>
            <person name="Buechlein A."/>
            <person name="Hemmerich C."/>
            <person name="Brun Y.V."/>
        </authorList>
    </citation>
    <scope>NUCLEOTIDE SEQUENCE [LARGE SCALE GENOMIC DNA]</scope>
    <source>
        <strain evidence="15">C19</strain>
    </source>
</reference>
<feature type="transmembrane region" description="Helical" evidence="12">
    <location>
        <begin position="34"/>
        <end position="52"/>
    </location>
</feature>
<comment type="catalytic activity">
    <reaction evidence="1">
        <text>ATP + protein L-histidine = ADP + protein N-phospho-L-histidine.</text>
        <dbReference type="EC" id="2.7.13.3"/>
    </reaction>
</comment>
<protein>
    <recommendedName>
        <fullName evidence="3">histidine kinase</fullName>
        <ecNumber evidence="3">2.7.13.3</ecNumber>
    </recommendedName>
</protein>
<keyword evidence="9" id="KW-0067">ATP-binding</keyword>
<dbReference type="PANTHER" id="PTHR45453:SF1">
    <property type="entry name" value="PHOSPHATE REGULON SENSOR PROTEIN PHOR"/>
    <property type="match status" value="1"/>
</dbReference>
<keyword evidence="7" id="KW-0547">Nucleotide-binding</keyword>
<evidence type="ECO:0000259" key="13">
    <source>
        <dbReference type="PROSITE" id="PS50109"/>
    </source>
</evidence>
<dbReference type="SMART" id="SM00387">
    <property type="entry name" value="HATPase_c"/>
    <property type="match status" value="1"/>
</dbReference>
<dbReference type="GO" id="GO:0016036">
    <property type="term" value="P:cellular response to phosphate starvation"/>
    <property type="evidence" value="ECO:0007669"/>
    <property type="project" value="TreeGrafter"/>
</dbReference>
<dbReference type="OrthoDB" id="9813151at2"/>
<dbReference type="SMART" id="SM00388">
    <property type="entry name" value="HisKA"/>
    <property type="match status" value="1"/>
</dbReference>
<feature type="transmembrane region" description="Helical" evidence="12">
    <location>
        <begin position="7"/>
        <end position="28"/>
    </location>
</feature>
<proteinExistence type="predicted"/>
<comment type="subcellular location">
    <subcellularLocation>
        <location evidence="2">Cell membrane</location>
    </subcellularLocation>
</comment>
<dbReference type="PANTHER" id="PTHR45453">
    <property type="entry name" value="PHOSPHATE REGULON SENSOR PROTEIN PHOR"/>
    <property type="match status" value="1"/>
</dbReference>
<dbReference type="CDD" id="cd00082">
    <property type="entry name" value="HisKA"/>
    <property type="match status" value="1"/>
</dbReference>
<evidence type="ECO:0000256" key="3">
    <source>
        <dbReference type="ARBA" id="ARBA00012438"/>
    </source>
</evidence>
<accession>F4QLT5</accession>
<dbReference type="EC" id="2.7.13.3" evidence="3"/>
<evidence type="ECO:0000256" key="11">
    <source>
        <dbReference type="ARBA" id="ARBA00023136"/>
    </source>
</evidence>
<evidence type="ECO:0000256" key="10">
    <source>
        <dbReference type="ARBA" id="ARBA00023012"/>
    </source>
</evidence>
<evidence type="ECO:0000256" key="4">
    <source>
        <dbReference type="ARBA" id="ARBA00022475"/>
    </source>
</evidence>
<dbReference type="GO" id="GO:0005886">
    <property type="term" value="C:plasma membrane"/>
    <property type="evidence" value="ECO:0007669"/>
    <property type="project" value="UniProtKB-SubCell"/>
</dbReference>
<dbReference type="EMBL" id="GL883077">
    <property type="protein sequence ID" value="EGF92354.1"/>
    <property type="molecule type" value="Genomic_DNA"/>
</dbReference>
<dbReference type="Pfam" id="PF00512">
    <property type="entry name" value="HisKA"/>
    <property type="match status" value="1"/>
</dbReference>
<dbReference type="eggNOG" id="COG5002">
    <property type="taxonomic scope" value="Bacteria"/>
</dbReference>
<evidence type="ECO:0000256" key="6">
    <source>
        <dbReference type="ARBA" id="ARBA00022679"/>
    </source>
</evidence>
<dbReference type="InterPro" id="IPR004358">
    <property type="entry name" value="Sig_transdc_His_kin-like_C"/>
</dbReference>
<keyword evidence="15" id="KW-1185">Reference proteome</keyword>
<evidence type="ECO:0000313" key="14">
    <source>
        <dbReference type="EMBL" id="EGF92354.1"/>
    </source>
</evidence>
<evidence type="ECO:0000256" key="2">
    <source>
        <dbReference type="ARBA" id="ARBA00004236"/>
    </source>
</evidence>
<keyword evidence="10" id="KW-0902">Two-component regulatory system</keyword>
<dbReference type="GO" id="GO:0000155">
    <property type="term" value="F:phosphorelay sensor kinase activity"/>
    <property type="evidence" value="ECO:0007669"/>
    <property type="project" value="InterPro"/>
</dbReference>
<dbReference type="PROSITE" id="PS50109">
    <property type="entry name" value="HIS_KIN"/>
    <property type="match status" value="1"/>
</dbReference>
<evidence type="ECO:0000256" key="9">
    <source>
        <dbReference type="ARBA" id="ARBA00022840"/>
    </source>
</evidence>
<evidence type="ECO:0000256" key="8">
    <source>
        <dbReference type="ARBA" id="ARBA00022777"/>
    </source>
</evidence>
<dbReference type="Pfam" id="PF02518">
    <property type="entry name" value="HATPase_c"/>
    <property type="match status" value="1"/>
</dbReference>
<evidence type="ECO:0000256" key="1">
    <source>
        <dbReference type="ARBA" id="ARBA00000085"/>
    </source>
</evidence>
<keyword evidence="8 14" id="KW-0418">Kinase</keyword>
<keyword evidence="4" id="KW-1003">Cell membrane</keyword>
<evidence type="ECO:0000256" key="5">
    <source>
        <dbReference type="ARBA" id="ARBA00022553"/>
    </source>
</evidence>
<keyword evidence="11 12" id="KW-0472">Membrane</keyword>
<name>F4QLT5_9CAUL</name>
<keyword evidence="6" id="KW-0808">Transferase</keyword>
<sequence>MDKRKSVWNVVPAGGVIGMVALVGIAMVPVLRPFLIYAALLVVAYTMYKYLVIIGEAEGRIKALKLPEKQIKVQPQGPSFQEVLRAIPDPVMIVAGIEPDDIAGRWIVFANTAAQGLFRMDGEGGLLVSTIRNPEVLECVDEALFGGISTSTFYDLAGGARDQIWRAYASPLPVTGPQRLALLTLRDETDARRMERMRADFLANASHELRTPLASLAGFIETLRGPAKDDEKAREKFLDIMATQAERMRRLIQDLLSLSRIELNEHVPPSGEADLTLAARDVVDSVSLMARDKGVSLIIRAPKPGLYPILGDRDQILQVVQNLVDNALKYAVRGSEVTVDIRYDLSLEQAVAGSNSGAARLVLLRPDRNVHDFYAQVTVRDAGPGIRREFLPRLAERFYRVEGQKSGDKLGTGLGLAIVKHIINRHRGGLVVESQSSVTSDAADVLERTPNEKVATLPAATPVTFTAFSACFPQARAYGLGADTPRLVISDGVSRDLKDAV</sequence>
<keyword evidence="12" id="KW-0812">Transmembrane</keyword>
<keyword evidence="12" id="KW-1133">Transmembrane helix</keyword>
<dbReference type="InterPro" id="IPR003661">
    <property type="entry name" value="HisK_dim/P_dom"/>
</dbReference>
<dbReference type="STRING" id="715226.ABI_07900"/>
<dbReference type="SUPFAM" id="SSF55874">
    <property type="entry name" value="ATPase domain of HSP90 chaperone/DNA topoisomerase II/histidine kinase"/>
    <property type="match status" value="1"/>
</dbReference>
<evidence type="ECO:0000256" key="7">
    <source>
        <dbReference type="ARBA" id="ARBA00022741"/>
    </source>
</evidence>
<dbReference type="InterPro" id="IPR005467">
    <property type="entry name" value="His_kinase_dom"/>
</dbReference>
<feature type="domain" description="Histidine kinase" evidence="13">
    <location>
        <begin position="204"/>
        <end position="450"/>
    </location>
</feature>
<dbReference type="FunFam" id="1.10.287.130:FF:000008">
    <property type="entry name" value="Two-component sensor histidine kinase"/>
    <property type="match status" value="1"/>
</dbReference>
<keyword evidence="5" id="KW-0597">Phosphoprotein</keyword>
<dbReference type="GO" id="GO:0005524">
    <property type="term" value="F:ATP binding"/>
    <property type="evidence" value="ECO:0007669"/>
    <property type="project" value="UniProtKB-KW"/>
</dbReference>
<dbReference type="InterPro" id="IPR036890">
    <property type="entry name" value="HATPase_C_sf"/>
</dbReference>
<dbReference type="GO" id="GO:0004721">
    <property type="term" value="F:phosphoprotein phosphatase activity"/>
    <property type="evidence" value="ECO:0007669"/>
    <property type="project" value="TreeGrafter"/>
</dbReference>
<dbReference type="Gene3D" id="3.30.565.10">
    <property type="entry name" value="Histidine kinase-like ATPase, C-terminal domain"/>
    <property type="match status" value="1"/>
</dbReference>
<dbReference type="HOGENOM" id="CLU_000445_89_2_5"/>
<dbReference type="PRINTS" id="PR00344">
    <property type="entry name" value="BCTRLSENSOR"/>
</dbReference>
<dbReference type="Gene3D" id="1.10.287.130">
    <property type="match status" value="1"/>
</dbReference>